<evidence type="ECO:0000313" key="3">
    <source>
        <dbReference type="Proteomes" id="UP000515344"/>
    </source>
</evidence>
<evidence type="ECO:0000313" key="2">
    <source>
        <dbReference type="EMBL" id="QNA44171.1"/>
    </source>
</evidence>
<dbReference type="KEGG" id="lacs:H4075_19185"/>
<name>A0A7G5XFB8_9BACT</name>
<organism evidence="2 3">
    <name type="scientific">Lacibacter sediminis</name>
    <dbReference type="NCBI Taxonomy" id="2760713"/>
    <lineage>
        <taxon>Bacteria</taxon>
        <taxon>Pseudomonadati</taxon>
        <taxon>Bacteroidota</taxon>
        <taxon>Chitinophagia</taxon>
        <taxon>Chitinophagales</taxon>
        <taxon>Chitinophagaceae</taxon>
        <taxon>Lacibacter</taxon>
    </lineage>
</organism>
<evidence type="ECO:0000256" key="1">
    <source>
        <dbReference type="SAM" id="SignalP"/>
    </source>
</evidence>
<keyword evidence="1" id="KW-0732">Signal</keyword>
<dbReference type="EMBL" id="CP060007">
    <property type="protein sequence ID" value="QNA44171.1"/>
    <property type="molecule type" value="Genomic_DNA"/>
</dbReference>
<dbReference type="AlphaFoldDB" id="A0A7G5XFB8"/>
<dbReference type="RefSeq" id="WP_182802433.1">
    <property type="nucleotide sequence ID" value="NZ_CP060007.1"/>
</dbReference>
<reference evidence="3" key="1">
    <citation type="submission" date="2020-08" db="EMBL/GenBank/DDBJ databases">
        <title>Lacibacter sp. S13-6-6 genome sequencing.</title>
        <authorList>
            <person name="Jin L."/>
        </authorList>
    </citation>
    <scope>NUCLEOTIDE SEQUENCE [LARGE SCALE GENOMIC DNA]</scope>
    <source>
        <strain evidence="3">S13-6-6</strain>
    </source>
</reference>
<accession>A0A7G5XFB8</accession>
<proteinExistence type="predicted"/>
<feature type="signal peptide" evidence="1">
    <location>
        <begin position="1"/>
        <end position="23"/>
    </location>
</feature>
<gene>
    <name evidence="2" type="ORF">H4075_19185</name>
</gene>
<feature type="chain" id="PRO_5028859150" evidence="1">
    <location>
        <begin position="24"/>
        <end position="118"/>
    </location>
</feature>
<sequence length="118" mass="13642">MPNNLKNYIPAVLFICVSTATSAQEVTVSSRTPRFVSEKGYWVIRSNVKQPKEAVVYFYNLQHELVYEEEVKNARLNINRIKVKMRLKKALEQAIAVHEREGTTSKDDKILASVFRKK</sequence>
<protein>
    <submittedName>
        <fullName evidence="2">Uncharacterized protein</fullName>
    </submittedName>
</protein>
<dbReference type="Proteomes" id="UP000515344">
    <property type="component" value="Chromosome"/>
</dbReference>
<keyword evidence="3" id="KW-1185">Reference proteome</keyword>